<gene>
    <name evidence="2" type="ORF">SAMEA4029009_CIC11G00000002707</name>
</gene>
<dbReference type="Proteomes" id="UP000182259">
    <property type="component" value="Chromosome IV"/>
</dbReference>
<protein>
    <submittedName>
        <fullName evidence="2">CIC11C00000002707</fullName>
    </submittedName>
</protein>
<dbReference type="AlphaFoldDB" id="A0A1L0DIT9"/>
<evidence type="ECO:0000256" key="1">
    <source>
        <dbReference type="SAM" id="Phobius"/>
    </source>
</evidence>
<keyword evidence="1" id="KW-0472">Membrane</keyword>
<sequence>MEDDTELQSFLPKYSLKCPPVTVGSTPQLTKRTKVEFMVKSVNPSFFRQVIYTKGEFAFDPDFTIQQAAKYAASNYPQSSLAPVFSDVWVFHTDGNPQSPIVVIDAKGSVHSVFGDTDIMIVANDPNILDVRFKEQMRVVLVVSGVFLMMLVVGILVFLAFQNN</sequence>
<evidence type="ECO:0000313" key="2">
    <source>
        <dbReference type="EMBL" id="SGZ56468.1"/>
    </source>
</evidence>
<organism evidence="2 3">
    <name type="scientific">Sungouiella intermedia</name>
    <dbReference type="NCBI Taxonomy" id="45354"/>
    <lineage>
        <taxon>Eukaryota</taxon>
        <taxon>Fungi</taxon>
        <taxon>Dikarya</taxon>
        <taxon>Ascomycota</taxon>
        <taxon>Saccharomycotina</taxon>
        <taxon>Pichiomycetes</taxon>
        <taxon>Metschnikowiaceae</taxon>
        <taxon>Sungouiella</taxon>
    </lineage>
</organism>
<proteinExistence type="predicted"/>
<evidence type="ECO:0000313" key="3">
    <source>
        <dbReference type="Proteomes" id="UP000182259"/>
    </source>
</evidence>
<keyword evidence="1" id="KW-0812">Transmembrane</keyword>
<feature type="transmembrane region" description="Helical" evidence="1">
    <location>
        <begin position="139"/>
        <end position="161"/>
    </location>
</feature>
<dbReference type="EMBL" id="LT635767">
    <property type="protein sequence ID" value="SGZ56468.1"/>
    <property type="molecule type" value="Genomic_DNA"/>
</dbReference>
<accession>A0A1L0DIT9</accession>
<reference evidence="2 3" key="1">
    <citation type="submission" date="2016-10" db="EMBL/GenBank/DDBJ databases">
        <authorList>
            <person name="de Groot N.N."/>
        </authorList>
    </citation>
    <scope>NUCLEOTIDE SEQUENCE [LARGE SCALE GENOMIC DNA]</scope>
    <source>
        <strain evidence="2 3">PYCC 4715</strain>
    </source>
</reference>
<name>A0A1L0DIT9_9ASCO</name>
<keyword evidence="1" id="KW-1133">Transmembrane helix</keyword>